<sequence length="926" mass="102314">MKSGLLTFVFGLLILSLSAGDLLAQGYQEVTIRDLNTYEEPPQTSDDFPDHPLVDEAVEFTAIVLSNPRSSGLSNFEPEDAGDDGVEISRIHFFVIDTTAYSQGKEGMYMHVVATDVAAFETLERGDMVTMRGTHEFYNNTVQFNPDDSDFETNILIGGDANPDARYQELLEPITLTTSDLNQIADEEGGTFRFRPEAYPDYINAYVRMEGQEIIGSELDDTGRPNYYWVDNEGVAMQDRDISLRYRNDRNDAQGGYREGYNFRREDTDGPFRPPSSGSIVNISGFVVWDTFDGAFGLNEGPGEEALLLAPMEDGILWWLGERTEEDPNSGEPWPNDLEVLGFPPVISNFNLSSSEPAQGETVTVSADIAGPEGEEVDDVIITYNTTRGDSETTDMTHDGDGSYSYEFPVFDDFTAVSFVIEATTEVELASGEIIPITARFSDGSLDVAGEQLSMRFVYLGDEITSIETIQRTMDGTRGPSPFEDFEGIGINIEAVVVSGGNDGFVVVHDGNEAWSGLPLASSGDVPDLRRGDRITITDGTISSAFDNVFLDDVSFTTNGTVEDFDEYIPVITTSQARHNSGRAYEGMIIKLENVEVQTSQADAPGNDFGEWALRPQDDPDGRVLRVRNRPSFADITEGLDSNIPNDLNAHMRVGAGIDAVYGLMAYSFGNPKIQLRTVDDIVSDEVFTWPTRDIDLYRFQRSDAAAPSEGAADTIRTEHENVAEWDFATSYDGNDFTYRFVLDVSGGDFSDPVFSSPSDQDGTMPEMTLSSAELEDIVEEHMDADESKTFVWTVFLVADDGEEVQVSDKDGPEFIPAYREVLIQGSLTTSGEAEDELPRTVELKQNFPNPFNPTTVISFAVPEDTDVRLTVYDVLGRQVTQLVNEHKSAGTYEVNFDATRLSSGVYIYRLEAGETIRTKRMMLVK</sequence>
<dbReference type="Gene3D" id="2.60.40.4070">
    <property type="match status" value="1"/>
</dbReference>
<dbReference type="InterPro" id="IPR026444">
    <property type="entry name" value="Secre_tail"/>
</dbReference>
<dbReference type="Proteomes" id="UP000673975">
    <property type="component" value="Unassembled WGS sequence"/>
</dbReference>
<reference evidence="3" key="1">
    <citation type="submission" date="2021-02" db="EMBL/GenBank/DDBJ databases">
        <title>Natronogracilivirga saccharolytica gen. nov. sp. nov. a new anaerobic, haloalkiliphilic carbohydrate-fermenting bacterium from soda lake and proposing of Cyclonatronumiaceae fam. nov. in the phylum Balneolaeota.</title>
        <authorList>
            <person name="Zhilina T.N."/>
            <person name="Sorokin D.Y."/>
            <person name="Zavarzina D.G."/>
            <person name="Toshchakov S.V."/>
            <person name="Kublanov I.V."/>
        </authorList>
    </citation>
    <scope>NUCLEOTIDE SEQUENCE</scope>
    <source>
        <strain evidence="3">Z-1702</strain>
    </source>
</reference>
<evidence type="ECO:0000313" key="4">
    <source>
        <dbReference type="Proteomes" id="UP000673975"/>
    </source>
</evidence>
<comment type="caution">
    <text evidence="3">The sequence shown here is derived from an EMBL/GenBank/DDBJ whole genome shotgun (WGS) entry which is preliminary data.</text>
</comment>
<evidence type="ECO:0000259" key="2">
    <source>
        <dbReference type="Pfam" id="PF18962"/>
    </source>
</evidence>
<dbReference type="NCBIfam" id="TIGR04183">
    <property type="entry name" value="Por_Secre_tail"/>
    <property type="match status" value="1"/>
</dbReference>
<feature type="domain" description="Secretion system C-terminal sorting" evidence="2">
    <location>
        <begin position="848"/>
        <end position="922"/>
    </location>
</feature>
<feature type="region of interest" description="Disordered" evidence="1">
    <location>
        <begin position="256"/>
        <end position="276"/>
    </location>
</feature>
<evidence type="ECO:0000256" key="1">
    <source>
        <dbReference type="SAM" id="MobiDB-lite"/>
    </source>
</evidence>
<protein>
    <submittedName>
        <fullName evidence="3">T9SS type A sorting domain-containing protein</fullName>
    </submittedName>
</protein>
<name>A0A8J7RLQ4_9BACT</name>
<accession>A0A8J7RLQ4</accession>
<dbReference type="EMBL" id="JAFIDN010000008">
    <property type="protein sequence ID" value="MBP3193185.1"/>
    <property type="molecule type" value="Genomic_DNA"/>
</dbReference>
<gene>
    <name evidence="3" type="ORF">NATSA_10960</name>
</gene>
<dbReference type="AlphaFoldDB" id="A0A8J7RLQ4"/>
<dbReference type="RefSeq" id="WP_210512565.1">
    <property type="nucleotide sequence ID" value="NZ_JAFIDN010000008.1"/>
</dbReference>
<keyword evidence="4" id="KW-1185">Reference proteome</keyword>
<feature type="compositionally biased region" description="Basic and acidic residues" evidence="1">
    <location>
        <begin position="261"/>
        <end position="270"/>
    </location>
</feature>
<organism evidence="3 4">
    <name type="scientific">Natronogracilivirga saccharolytica</name>
    <dbReference type="NCBI Taxonomy" id="2812953"/>
    <lineage>
        <taxon>Bacteria</taxon>
        <taxon>Pseudomonadati</taxon>
        <taxon>Balneolota</taxon>
        <taxon>Balneolia</taxon>
        <taxon>Balneolales</taxon>
        <taxon>Cyclonatronaceae</taxon>
        <taxon>Natronogracilivirga</taxon>
    </lineage>
</organism>
<evidence type="ECO:0000313" key="3">
    <source>
        <dbReference type="EMBL" id="MBP3193185.1"/>
    </source>
</evidence>
<proteinExistence type="predicted"/>
<dbReference type="Pfam" id="PF18962">
    <property type="entry name" value="Por_Secre_tail"/>
    <property type="match status" value="1"/>
</dbReference>